<dbReference type="STRING" id="1134406.ADN00_05260"/>
<keyword evidence="3" id="KW-1185">Reference proteome</keyword>
<protein>
    <submittedName>
        <fullName evidence="2">Iron transporter FeoB</fullName>
    </submittedName>
</protein>
<evidence type="ECO:0000313" key="3">
    <source>
        <dbReference type="Proteomes" id="UP000050417"/>
    </source>
</evidence>
<dbReference type="GO" id="GO:0015093">
    <property type="term" value="F:ferrous iron transmembrane transporter activity"/>
    <property type="evidence" value="ECO:0007669"/>
    <property type="project" value="TreeGrafter"/>
</dbReference>
<dbReference type="CDD" id="cd01879">
    <property type="entry name" value="FeoB"/>
    <property type="match status" value="1"/>
</dbReference>
<dbReference type="FunFam" id="3.40.50.300:FF:000969">
    <property type="entry name" value="Ferrous iron transporter B"/>
    <property type="match status" value="1"/>
</dbReference>
<dbReference type="InterPro" id="IPR006073">
    <property type="entry name" value="GTP-bd"/>
</dbReference>
<name>A0A0N8GNP4_9CHLR</name>
<dbReference type="EMBL" id="LGCL01000016">
    <property type="protein sequence ID" value="KPL78666.1"/>
    <property type="molecule type" value="Genomic_DNA"/>
</dbReference>
<dbReference type="Proteomes" id="UP000050417">
    <property type="component" value="Unassembled WGS sequence"/>
</dbReference>
<dbReference type="GO" id="GO:0005886">
    <property type="term" value="C:plasma membrane"/>
    <property type="evidence" value="ECO:0007669"/>
    <property type="project" value="TreeGrafter"/>
</dbReference>
<gene>
    <name evidence="2" type="ORF">ADN00_05260</name>
</gene>
<organism evidence="2 3">
    <name type="scientific">Ornatilinea apprima</name>
    <dbReference type="NCBI Taxonomy" id="1134406"/>
    <lineage>
        <taxon>Bacteria</taxon>
        <taxon>Bacillati</taxon>
        <taxon>Chloroflexota</taxon>
        <taxon>Anaerolineae</taxon>
        <taxon>Anaerolineales</taxon>
        <taxon>Anaerolineaceae</taxon>
        <taxon>Ornatilinea</taxon>
    </lineage>
</organism>
<comment type="caution">
    <text evidence="2">The sequence shown here is derived from an EMBL/GenBank/DDBJ whole genome shotgun (WGS) entry which is preliminary data.</text>
</comment>
<evidence type="ECO:0000313" key="2">
    <source>
        <dbReference type="EMBL" id="KPL78666.1"/>
    </source>
</evidence>
<dbReference type="PANTHER" id="PTHR43185:SF1">
    <property type="entry name" value="FE(2+) TRANSPORTER FEOB"/>
    <property type="match status" value="1"/>
</dbReference>
<dbReference type="PANTHER" id="PTHR43185">
    <property type="entry name" value="FERROUS IRON TRANSPORT PROTEIN B"/>
    <property type="match status" value="1"/>
</dbReference>
<dbReference type="GO" id="GO:0005525">
    <property type="term" value="F:GTP binding"/>
    <property type="evidence" value="ECO:0007669"/>
    <property type="project" value="InterPro"/>
</dbReference>
<dbReference type="OrthoDB" id="9809127at2"/>
<evidence type="ECO:0000259" key="1">
    <source>
        <dbReference type="PROSITE" id="PS51711"/>
    </source>
</evidence>
<dbReference type="PATRIC" id="fig|1134406.4.peg.1526"/>
<dbReference type="InterPro" id="IPR050860">
    <property type="entry name" value="FeoB_GTPase"/>
</dbReference>
<dbReference type="Pfam" id="PF02421">
    <property type="entry name" value="FeoB_N"/>
    <property type="match status" value="1"/>
</dbReference>
<proteinExistence type="predicted"/>
<sequence>MENQITIALAGNPNAGKSTIFNALTGSRQHVGNWPGKTVEKKEGLWNHNGNSFTVVDLPGTYSLTAFSLEEVIARDFIIHQKPDLVVAIVDAANLERNLYLVVQVIELGAKVVMVLNMSDVAESRGIKIDSRKLADRLRIPVVQTVASREKGIDELKTTIAEIVTRGGGK</sequence>
<dbReference type="InterPro" id="IPR027417">
    <property type="entry name" value="P-loop_NTPase"/>
</dbReference>
<dbReference type="SUPFAM" id="SSF52540">
    <property type="entry name" value="P-loop containing nucleoside triphosphate hydrolases"/>
    <property type="match status" value="1"/>
</dbReference>
<dbReference type="PRINTS" id="PR00326">
    <property type="entry name" value="GTP1OBG"/>
</dbReference>
<feature type="domain" description="FeoB-type G" evidence="1">
    <location>
        <begin position="4"/>
        <end position="166"/>
    </location>
</feature>
<dbReference type="PROSITE" id="PS51711">
    <property type="entry name" value="G_FEOB"/>
    <property type="match status" value="1"/>
</dbReference>
<dbReference type="RefSeq" id="WP_075061925.1">
    <property type="nucleotide sequence ID" value="NZ_LGCL01000016.1"/>
</dbReference>
<dbReference type="Gene3D" id="3.40.50.300">
    <property type="entry name" value="P-loop containing nucleotide triphosphate hydrolases"/>
    <property type="match status" value="1"/>
</dbReference>
<reference evidence="2 3" key="1">
    <citation type="submission" date="2015-07" db="EMBL/GenBank/DDBJ databases">
        <title>Genome sequence of Ornatilinea apprima DSM 23815.</title>
        <authorList>
            <person name="Hemp J."/>
            <person name="Ward L.M."/>
            <person name="Pace L.A."/>
            <person name="Fischer W.W."/>
        </authorList>
    </citation>
    <scope>NUCLEOTIDE SEQUENCE [LARGE SCALE GENOMIC DNA]</scope>
    <source>
        <strain evidence="2 3">P3M-1</strain>
    </source>
</reference>
<dbReference type="InterPro" id="IPR030389">
    <property type="entry name" value="G_FEOB_dom"/>
</dbReference>
<dbReference type="AlphaFoldDB" id="A0A0N8GNP4"/>
<accession>A0A0N8GNP4</accession>